<proteinExistence type="predicted"/>
<feature type="transmembrane region" description="Helical" evidence="2">
    <location>
        <begin position="16"/>
        <end position="37"/>
    </location>
</feature>
<sequence>MSPKRFSQVTENDHAGVIWIISLLGLVYSILTFLTRAAIKWQMLGPDDFALVAAQVLAFGQYGALFVSLKAGLGKASEMLTEHSRTLVSQAAFASQIFVIITLALSKCSVIFLIRRVFTRDMKHFWLICNIFLGIVGVWGITSCFLIGAGCHPSDYVPPNGNRTCPAFSARWIVVVTIDVITEVSMVLLPLCFLWTLQMAASLKSRVVVAFAFRLPVAVFSAVFVHLFIKDQDTPNPGVSISNALVWQQVAVSYSLISATIPTLKSFIKSFDTNFGMGEGSGSGPFTYAGGSGGHSHSSQARSGSHPSHLQSDSYYQKKQSSSAPPSTHDAIKLKSLRPRRSATFRREAGENDSKSSKFKQHITKLRPEGVNNHTTVYASGAKDSYRPSSRGSDSSKAGSQELIIRRDVQFDVRSDYVHLHAQQS</sequence>
<protein>
    <recommendedName>
        <fullName evidence="3">Rhodopsin domain-containing protein</fullName>
    </recommendedName>
</protein>
<dbReference type="EMBL" id="ML986603">
    <property type="protein sequence ID" value="KAF2265809.1"/>
    <property type="molecule type" value="Genomic_DNA"/>
</dbReference>
<evidence type="ECO:0000256" key="2">
    <source>
        <dbReference type="SAM" id="Phobius"/>
    </source>
</evidence>
<dbReference type="AlphaFoldDB" id="A0A9P4KAQ4"/>
<keyword evidence="2" id="KW-0472">Membrane</keyword>
<evidence type="ECO:0000256" key="1">
    <source>
        <dbReference type="SAM" id="MobiDB-lite"/>
    </source>
</evidence>
<comment type="caution">
    <text evidence="4">The sequence shown here is derived from an EMBL/GenBank/DDBJ whole genome shotgun (WGS) entry which is preliminary data.</text>
</comment>
<feature type="transmembrane region" description="Helical" evidence="2">
    <location>
        <begin position="49"/>
        <end position="73"/>
    </location>
</feature>
<dbReference type="Pfam" id="PF20684">
    <property type="entry name" value="Fung_rhodopsin"/>
    <property type="match status" value="1"/>
</dbReference>
<evidence type="ECO:0000313" key="4">
    <source>
        <dbReference type="EMBL" id="KAF2265809.1"/>
    </source>
</evidence>
<feature type="transmembrane region" description="Helical" evidence="2">
    <location>
        <begin position="207"/>
        <end position="229"/>
    </location>
</feature>
<evidence type="ECO:0000313" key="5">
    <source>
        <dbReference type="Proteomes" id="UP000800093"/>
    </source>
</evidence>
<reference evidence="5" key="1">
    <citation type="journal article" date="2020" name="Stud. Mycol.">
        <title>101 Dothideomycetes genomes: A test case for predicting lifestyles and emergence of pathogens.</title>
        <authorList>
            <person name="Haridas S."/>
            <person name="Albert R."/>
            <person name="Binder M."/>
            <person name="Bloem J."/>
            <person name="LaButti K."/>
            <person name="Salamov A."/>
            <person name="Andreopoulos B."/>
            <person name="Baker S."/>
            <person name="Barry K."/>
            <person name="Bills G."/>
            <person name="Bluhm B."/>
            <person name="Cannon C."/>
            <person name="Castanera R."/>
            <person name="Culley D."/>
            <person name="Daum C."/>
            <person name="Ezra D."/>
            <person name="Gonzalez J."/>
            <person name="Henrissat B."/>
            <person name="Kuo A."/>
            <person name="Liang C."/>
            <person name="Lipzen A."/>
            <person name="Lutzoni F."/>
            <person name="Magnuson J."/>
            <person name="Mondo S."/>
            <person name="Nolan M."/>
            <person name="Ohm R."/>
            <person name="Pangilinan J."/>
            <person name="Park H.-J."/>
            <person name="Ramirez L."/>
            <person name="Alfaro M."/>
            <person name="Sun H."/>
            <person name="Tritt A."/>
            <person name="Yoshinaga Y."/>
            <person name="Zwiers L.-H."/>
            <person name="Turgeon B."/>
            <person name="Goodwin S."/>
            <person name="Spatafora J."/>
            <person name="Crous P."/>
            <person name="Grigoriev I."/>
        </authorList>
    </citation>
    <scope>NUCLEOTIDE SEQUENCE [LARGE SCALE GENOMIC DNA]</scope>
    <source>
        <strain evidence="5">CBS 304.66</strain>
    </source>
</reference>
<dbReference type="PANTHER" id="PTHR39614:SF2">
    <property type="entry name" value="INTEGRAL MEMBRANE PROTEIN"/>
    <property type="match status" value="1"/>
</dbReference>
<keyword evidence="5" id="KW-1185">Reference proteome</keyword>
<accession>A0A9P4KAQ4</accession>
<evidence type="ECO:0000259" key="3">
    <source>
        <dbReference type="Pfam" id="PF20684"/>
    </source>
</evidence>
<feature type="transmembrane region" description="Helical" evidence="2">
    <location>
        <begin position="125"/>
        <end position="150"/>
    </location>
</feature>
<feature type="transmembrane region" description="Helical" evidence="2">
    <location>
        <begin position="93"/>
        <end position="113"/>
    </location>
</feature>
<name>A0A9P4KAQ4_9PLEO</name>
<feature type="transmembrane region" description="Helical" evidence="2">
    <location>
        <begin position="170"/>
        <end position="195"/>
    </location>
</feature>
<keyword evidence="2" id="KW-0812">Transmembrane</keyword>
<feature type="compositionally biased region" description="Basic residues" evidence="1">
    <location>
        <begin position="335"/>
        <end position="344"/>
    </location>
</feature>
<feature type="domain" description="Rhodopsin" evidence="3">
    <location>
        <begin position="35"/>
        <end position="269"/>
    </location>
</feature>
<dbReference type="InterPro" id="IPR049326">
    <property type="entry name" value="Rhodopsin_dom_fungi"/>
</dbReference>
<feature type="compositionally biased region" description="Low complexity" evidence="1">
    <location>
        <begin position="295"/>
        <end position="323"/>
    </location>
</feature>
<dbReference type="PANTHER" id="PTHR39614">
    <property type="entry name" value="INTEGRAL MEMBRANE PROTEIN"/>
    <property type="match status" value="1"/>
</dbReference>
<feature type="compositionally biased region" description="Low complexity" evidence="1">
    <location>
        <begin position="387"/>
        <end position="400"/>
    </location>
</feature>
<keyword evidence="2" id="KW-1133">Transmembrane helix</keyword>
<feature type="compositionally biased region" description="Basic and acidic residues" evidence="1">
    <location>
        <begin position="345"/>
        <end position="356"/>
    </location>
</feature>
<feature type="region of interest" description="Disordered" evidence="1">
    <location>
        <begin position="286"/>
        <end position="402"/>
    </location>
</feature>
<dbReference type="OrthoDB" id="3897607at2759"/>
<dbReference type="Proteomes" id="UP000800093">
    <property type="component" value="Unassembled WGS sequence"/>
</dbReference>
<gene>
    <name evidence="4" type="ORF">CC78DRAFT_567379</name>
</gene>
<organism evidence="4 5">
    <name type="scientific">Lojkania enalia</name>
    <dbReference type="NCBI Taxonomy" id="147567"/>
    <lineage>
        <taxon>Eukaryota</taxon>
        <taxon>Fungi</taxon>
        <taxon>Dikarya</taxon>
        <taxon>Ascomycota</taxon>
        <taxon>Pezizomycotina</taxon>
        <taxon>Dothideomycetes</taxon>
        <taxon>Pleosporomycetidae</taxon>
        <taxon>Pleosporales</taxon>
        <taxon>Pleosporales incertae sedis</taxon>
        <taxon>Lojkania</taxon>
    </lineage>
</organism>